<dbReference type="InterPro" id="IPR036629">
    <property type="entry name" value="YjbJ_sf"/>
</dbReference>
<accession>A0A8H4QWI4</accession>
<name>A0A8H4QWI4_9AGAR</name>
<evidence type="ECO:0000256" key="1">
    <source>
        <dbReference type="SAM" id="MobiDB-lite"/>
    </source>
</evidence>
<feature type="compositionally biased region" description="Basic and acidic residues" evidence="1">
    <location>
        <begin position="91"/>
        <end position="100"/>
    </location>
</feature>
<feature type="region of interest" description="Disordered" evidence="1">
    <location>
        <begin position="37"/>
        <end position="172"/>
    </location>
</feature>
<sequence>MSNNSGNPSKLSGKLKIAKGDVKQGLGTITGSTKLKLEGQQDRVDGEAEVAAARNEKEDVGPTIGSKTGSSSGTYGTQGTYGSDNQAPYDNHNHTGRGKDTFVNSGHRSQLTSTVARTETFKPIDMPKRNKSRRHRTMDVGAAHSKAHGTSSSVTDGEPRPYCAEGTRPPPNFYSRRLQASSFKSLEVWAVGAATRKIVVGGI</sequence>
<feature type="compositionally biased region" description="Low complexity" evidence="1">
    <location>
        <begin position="61"/>
        <end position="83"/>
    </location>
</feature>
<feature type="compositionally biased region" description="Basic and acidic residues" evidence="1">
    <location>
        <begin position="119"/>
        <end position="128"/>
    </location>
</feature>
<protein>
    <submittedName>
        <fullName evidence="2">Uncharacterized protein</fullName>
    </submittedName>
</protein>
<reference evidence="2 3" key="1">
    <citation type="submission" date="2019-12" db="EMBL/GenBank/DDBJ databases">
        <authorList>
            <person name="Floudas D."/>
            <person name="Bentzer J."/>
            <person name="Ahren D."/>
            <person name="Johansson T."/>
            <person name="Persson P."/>
            <person name="Tunlid A."/>
        </authorList>
    </citation>
    <scope>NUCLEOTIDE SEQUENCE [LARGE SCALE GENOMIC DNA]</scope>
    <source>
        <strain evidence="2 3">CBS 102.39</strain>
    </source>
</reference>
<dbReference type="AlphaFoldDB" id="A0A8H4QWI4"/>
<dbReference type="Proteomes" id="UP000521872">
    <property type="component" value="Unassembled WGS sequence"/>
</dbReference>
<feature type="compositionally biased region" description="Polar residues" evidence="1">
    <location>
        <begin position="102"/>
        <end position="117"/>
    </location>
</feature>
<evidence type="ECO:0000313" key="2">
    <source>
        <dbReference type="EMBL" id="KAF4618799.1"/>
    </source>
</evidence>
<keyword evidence="3" id="KW-1185">Reference proteome</keyword>
<dbReference type="SUPFAM" id="SSF69047">
    <property type="entry name" value="Hypothetical protein YjbJ"/>
    <property type="match status" value="1"/>
</dbReference>
<dbReference type="EMBL" id="JAACJL010000017">
    <property type="protein sequence ID" value="KAF4618799.1"/>
    <property type="molecule type" value="Genomic_DNA"/>
</dbReference>
<organism evidence="2 3">
    <name type="scientific">Agrocybe pediades</name>
    <dbReference type="NCBI Taxonomy" id="84607"/>
    <lineage>
        <taxon>Eukaryota</taxon>
        <taxon>Fungi</taxon>
        <taxon>Dikarya</taxon>
        <taxon>Basidiomycota</taxon>
        <taxon>Agaricomycotina</taxon>
        <taxon>Agaricomycetes</taxon>
        <taxon>Agaricomycetidae</taxon>
        <taxon>Agaricales</taxon>
        <taxon>Agaricineae</taxon>
        <taxon>Strophariaceae</taxon>
        <taxon>Agrocybe</taxon>
    </lineage>
</organism>
<comment type="caution">
    <text evidence="2">The sequence shown here is derived from an EMBL/GenBank/DDBJ whole genome shotgun (WGS) entry which is preliminary data.</text>
</comment>
<evidence type="ECO:0000313" key="3">
    <source>
        <dbReference type="Proteomes" id="UP000521872"/>
    </source>
</evidence>
<proteinExistence type="predicted"/>
<gene>
    <name evidence="2" type="ORF">D9613_009711</name>
</gene>
<feature type="compositionally biased region" description="Basic and acidic residues" evidence="1">
    <location>
        <begin position="37"/>
        <end position="46"/>
    </location>
</feature>